<protein>
    <submittedName>
        <fullName evidence="1">Uncharacterized protein</fullName>
    </submittedName>
</protein>
<dbReference type="RefSeq" id="WP_190417570.1">
    <property type="nucleotide sequence ID" value="NZ_JAMPKK010000008.1"/>
</dbReference>
<gene>
    <name evidence="1" type="ORF">NDI37_05345</name>
</gene>
<accession>A0ABV0JKD4</accession>
<dbReference type="EMBL" id="JAMPKK010000008">
    <property type="protein sequence ID" value="MEP0863890.1"/>
    <property type="molecule type" value="Genomic_DNA"/>
</dbReference>
<name>A0ABV0JKD4_9CYAN</name>
<proteinExistence type="predicted"/>
<organism evidence="1 2">
    <name type="scientific">Funiculus sociatus GB2-A5</name>
    <dbReference type="NCBI Taxonomy" id="2933946"/>
    <lineage>
        <taxon>Bacteria</taxon>
        <taxon>Bacillati</taxon>
        <taxon>Cyanobacteriota</taxon>
        <taxon>Cyanophyceae</taxon>
        <taxon>Coleofasciculales</taxon>
        <taxon>Coleofasciculaceae</taxon>
        <taxon>Funiculus</taxon>
    </lineage>
</organism>
<comment type="caution">
    <text evidence="1">The sequence shown here is derived from an EMBL/GenBank/DDBJ whole genome shotgun (WGS) entry which is preliminary data.</text>
</comment>
<keyword evidence="2" id="KW-1185">Reference proteome</keyword>
<sequence>MAVKSMEFECFENSRSQVETELLEALLQPDESTYPWNPTDPNTEAYWAELEQGFELDGWLDEEITARSRSLYAKFDECWVRDTAVAVATESGAVSVRAKIAERFASSVPQEWLDTIFSKAQDVVSSQLSLTDKMVQCVQDLLPEWGEDVLQVWARPLAFSMREAEVRNVRQVDWSELSQTEQARLSLAIAHDAINEFNKLTAQSEQ</sequence>
<evidence type="ECO:0000313" key="2">
    <source>
        <dbReference type="Proteomes" id="UP001442494"/>
    </source>
</evidence>
<dbReference type="Proteomes" id="UP001442494">
    <property type="component" value="Unassembled WGS sequence"/>
</dbReference>
<evidence type="ECO:0000313" key="1">
    <source>
        <dbReference type="EMBL" id="MEP0863890.1"/>
    </source>
</evidence>
<reference evidence="1 2" key="1">
    <citation type="submission" date="2022-04" db="EMBL/GenBank/DDBJ databases">
        <title>Positive selection, recombination, and allopatry shape intraspecific diversity of widespread and dominant cyanobacteria.</title>
        <authorList>
            <person name="Wei J."/>
            <person name="Shu W."/>
            <person name="Hu C."/>
        </authorList>
    </citation>
    <scope>NUCLEOTIDE SEQUENCE [LARGE SCALE GENOMIC DNA]</scope>
    <source>
        <strain evidence="1 2">GB2-A5</strain>
    </source>
</reference>